<evidence type="ECO:0000313" key="6">
    <source>
        <dbReference type="EMBL" id="MRI85696.1"/>
    </source>
</evidence>
<evidence type="ECO:0000256" key="1">
    <source>
        <dbReference type="ARBA" id="ARBA00022448"/>
    </source>
</evidence>
<dbReference type="Gene3D" id="3.40.50.300">
    <property type="entry name" value="P-loop containing nucleotide triphosphate hydrolases"/>
    <property type="match status" value="1"/>
</dbReference>
<accession>A0A6I2GEL5</accession>
<dbReference type="InterPro" id="IPR017871">
    <property type="entry name" value="ABC_transporter-like_CS"/>
</dbReference>
<name>A0A6I2GEL5_9LACT</name>
<keyword evidence="1" id="KW-0813">Transport</keyword>
<dbReference type="InterPro" id="IPR003439">
    <property type="entry name" value="ABC_transporter-like_ATP-bd"/>
</dbReference>
<evidence type="ECO:0000313" key="5">
    <source>
        <dbReference type="EMBL" id="MRI82465.1"/>
    </source>
</evidence>
<dbReference type="SMART" id="SM00382">
    <property type="entry name" value="AAA"/>
    <property type="match status" value="1"/>
</dbReference>
<proteinExistence type="predicted"/>
<dbReference type="EMBL" id="WJQR01000012">
    <property type="protein sequence ID" value="MRI82465.1"/>
    <property type="molecule type" value="Genomic_DNA"/>
</dbReference>
<keyword evidence="2" id="KW-0547">Nucleotide-binding</keyword>
<dbReference type="EMBL" id="WJQS01000005">
    <property type="protein sequence ID" value="MRI85696.1"/>
    <property type="molecule type" value="Genomic_DNA"/>
</dbReference>
<dbReference type="InterPro" id="IPR050166">
    <property type="entry name" value="ABC_transporter_ATP-bind"/>
</dbReference>
<feature type="domain" description="ABC transporter" evidence="4">
    <location>
        <begin position="1"/>
        <end position="206"/>
    </location>
</feature>
<organism evidence="6 7">
    <name type="scientific">Fundicoccus ignavus</name>
    <dbReference type="NCBI Taxonomy" id="2664442"/>
    <lineage>
        <taxon>Bacteria</taxon>
        <taxon>Bacillati</taxon>
        <taxon>Bacillota</taxon>
        <taxon>Bacilli</taxon>
        <taxon>Lactobacillales</taxon>
        <taxon>Aerococcaceae</taxon>
        <taxon>Fundicoccus</taxon>
    </lineage>
</organism>
<sequence>MTVAPQQTVGILGTSGVGKTTLFNLIASNLAIQSGHITINDSKDIKGKISYMLQKDMLFQHKTVVENIMLPLIIKGVSSKAARMVSEELLEEFGLDKWANYYPNALSGGMRQRIAFLRTINFDRQWLLLDEAFGALDAITRRNMHEWFMEVRQKMNWSTLLITHDVEEALILCDKIYVIKGQPGKIVKKLDVKLSKEKFSEVIYQPEFLAYKRELLEALSND</sequence>
<dbReference type="Proteomes" id="UP000469870">
    <property type="component" value="Unassembled WGS sequence"/>
</dbReference>
<dbReference type="GO" id="GO:0005524">
    <property type="term" value="F:ATP binding"/>
    <property type="evidence" value="ECO:0007669"/>
    <property type="project" value="UniProtKB-KW"/>
</dbReference>
<dbReference type="PROSITE" id="PS50893">
    <property type="entry name" value="ABC_TRANSPORTER_2"/>
    <property type="match status" value="1"/>
</dbReference>
<evidence type="ECO:0000256" key="3">
    <source>
        <dbReference type="ARBA" id="ARBA00022840"/>
    </source>
</evidence>
<evidence type="ECO:0000256" key="2">
    <source>
        <dbReference type="ARBA" id="ARBA00022741"/>
    </source>
</evidence>
<dbReference type="Proteomes" id="UP000430975">
    <property type="component" value="Unassembled WGS sequence"/>
</dbReference>
<comment type="caution">
    <text evidence="6">The sequence shown here is derived from an EMBL/GenBank/DDBJ whole genome shotgun (WGS) entry which is preliminary data.</text>
</comment>
<dbReference type="PANTHER" id="PTHR42788">
    <property type="entry name" value="TAURINE IMPORT ATP-BINDING PROTEIN-RELATED"/>
    <property type="match status" value="1"/>
</dbReference>
<dbReference type="Pfam" id="PF00005">
    <property type="entry name" value="ABC_tran"/>
    <property type="match status" value="1"/>
</dbReference>
<dbReference type="SUPFAM" id="SSF52540">
    <property type="entry name" value="P-loop containing nucleoside triphosphate hydrolases"/>
    <property type="match status" value="1"/>
</dbReference>
<evidence type="ECO:0000313" key="8">
    <source>
        <dbReference type="Proteomes" id="UP000469870"/>
    </source>
</evidence>
<gene>
    <name evidence="6" type="ORF">GIY09_07345</name>
    <name evidence="5" type="ORF">GIY11_10645</name>
</gene>
<dbReference type="InterPro" id="IPR003593">
    <property type="entry name" value="AAA+_ATPase"/>
</dbReference>
<dbReference type="InterPro" id="IPR027417">
    <property type="entry name" value="P-loop_NTPase"/>
</dbReference>
<dbReference type="AlphaFoldDB" id="A0A6I2GEL5"/>
<keyword evidence="3 6" id="KW-0067">ATP-binding</keyword>
<protein>
    <submittedName>
        <fullName evidence="6">ATP-binding cassette domain-containing protein</fullName>
    </submittedName>
</protein>
<dbReference type="GO" id="GO:0016887">
    <property type="term" value="F:ATP hydrolysis activity"/>
    <property type="evidence" value="ECO:0007669"/>
    <property type="project" value="InterPro"/>
</dbReference>
<dbReference type="PROSITE" id="PS00211">
    <property type="entry name" value="ABC_TRANSPORTER_1"/>
    <property type="match status" value="1"/>
</dbReference>
<reference evidence="7 8" key="1">
    <citation type="submission" date="2019-11" db="EMBL/GenBank/DDBJ databases">
        <title>Characterisation of Fundicoccus ignavus gen. nov. sp. nov., a novel genus of the family Aerococcaceae isolated from bulk tank milk.</title>
        <authorList>
            <person name="Siebert A."/>
            <person name="Huptas C."/>
            <person name="Wenning M."/>
            <person name="Scherer S."/>
            <person name="Doll E.V."/>
        </authorList>
    </citation>
    <scope>NUCLEOTIDE SEQUENCE [LARGE SCALE GENOMIC DNA]</scope>
    <source>
        <strain evidence="5 8">DSM 109653</strain>
        <strain evidence="6 7">WS4759</strain>
    </source>
</reference>
<evidence type="ECO:0000259" key="4">
    <source>
        <dbReference type="PROSITE" id="PS50893"/>
    </source>
</evidence>
<keyword evidence="7" id="KW-1185">Reference proteome</keyword>
<evidence type="ECO:0000313" key="7">
    <source>
        <dbReference type="Proteomes" id="UP000430975"/>
    </source>
</evidence>
<dbReference type="PANTHER" id="PTHR42788:SF2">
    <property type="entry name" value="ABC TRANSPORTER ATP-BINDING PROTEIN"/>
    <property type="match status" value="1"/>
</dbReference>